<evidence type="ECO:0000313" key="3">
    <source>
        <dbReference type="Proteomes" id="UP001500507"/>
    </source>
</evidence>
<dbReference type="Gene3D" id="1.25.40.10">
    <property type="entry name" value="Tetratricopeptide repeat domain"/>
    <property type="match status" value="3"/>
</dbReference>
<evidence type="ECO:0000256" key="1">
    <source>
        <dbReference type="PROSITE-ProRule" id="PRU00339"/>
    </source>
</evidence>
<comment type="caution">
    <text evidence="2">The sequence shown here is derived from an EMBL/GenBank/DDBJ whole genome shotgun (WGS) entry which is preliminary data.</text>
</comment>
<dbReference type="PROSITE" id="PS50005">
    <property type="entry name" value="TPR"/>
    <property type="match status" value="1"/>
</dbReference>
<dbReference type="PROSITE" id="PS50293">
    <property type="entry name" value="TPR_REGION"/>
    <property type="match status" value="1"/>
</dbReference>
<sequence>MNFKPKIKHMKTKFITLTLSMLVAVGFAQKKEIKSAGKAISSGDFKEAKASLEAAKAMGADNDEKLKEDYYYYKGQAYYGTGQNVSTEDLMTAAEAYKMAMDAGNDEAQAGIDQVRASLVNGAVEDQKNESYEDAAKKLITSYNLNKQDTIYLYYAASNYINAQDYDNALVYYTELKNLNFNGSETQYTAVNKESGETESFPDKTQRDLMVKSGTYIKPSTETTPSKAGEIAKNIALIYISKDETDKAIAAMEDAKAANPGDANLLQAEADMYYRMEKLDKYAEIMQQIIAADPNNPTLFYNLGVSTAQMGNADKAIEYYQKALELDPAMSNAKINIAAVYLGKEAPIVEEMNGLGNSAKDNKRYDELSKDREDIYKQAAPYLEDYIKDKPDNIEAIRTLMNIYYQIDDPRADELSKKLKEMEGR</sequence>
<dbReference type="InterPro" id="IPR011990">
    <property type="entry name" value="TPR-like_helical_dom_sf"/>
</dbReference>
<reference evidence="2 3" key="1">
    <citation type="journal article" date="2019" name="Int. J. Syst. Evol. Microbiol.">
        <title>The Global Catalogue of Microorganisms (GCM) 10K type strain sequencing project: providing services to taxonomists for standard genome sequencing and annotation.</title>
        <authorList>
            <consortium name="The Broad Institute Genomics Platform"/>
            <consortium name="The Broad Institute Genome Sequencing Center for Infectious Disease"/>
            <person name="Wu L."/>
            <person name="Ma J."/>
        </authorList>
    </citation>
    <scope>NUCLEOTIDE SEQUENCE [LARGE SCALE GENOMIC DNA]</scope>
    <source>
        <strain evidence="2 3">JCM 16082</strain>
    </source>
</reference>
<dbReference type="Pfam" id="PF13181">
    <property type="entry name" value="TPR_8"/>
    <property type="match status" value="1"/>
</dbReference>
<dbReference type="Pfam" id="PF00515">
    <property type="entry name" value="TPR_1"/>
    <property type="match status" value="1"/>
</dbReference>
<evidence type="ECO:0000313" key="2">
    <source>
        <dbReference type="EMBL" id="GAA0871735.1"/>
    </source>
</evidence>
<proteinExistence type="predicted"/>
<name>A0ABN1MF14_9FLAO</name>
<protein>
    <recommendedName>
        <fullName evidence="4">Tetratricopeptide repeat protein</fullName>
    </recommendedName>
</protein>
<keyword evidence="3" id="KW-1185">Reference proteome</keyword>
<dbReference type="InterPro" id="IPR019734">
    <property type="entry name" value="TPR_rpt"/>
</dbReference>
<dbReference type="PANTHER" id="PTHR12558">
    <property type="entry name" value="CELL DIVISION CYCLE 16,23,27"/>
    <property type="match status" value="1"/>
</dbReference>
<keyword evidence="1" id="KW-0802">TPR repeat</keyword>
<gene>
    <name evidence="2" type="ORF">GCM10009117_08810</name>
</gene>
<dbReference type="Proteomes" id="UP001500507">
    <property type="component" value="Unassembled WGS sequence"/>
</dbReference>
<dbReference type="PANTHER" id="PTHR12558:SF13">
    <property type="entry name" value="CELL DIVISION CYCLE PROTEIN 27 HOMOLOG"/>
    <property type="match status" value="1"/>
</dbReference>
<dbReference type="SUPFAM" id="SSF48452">
    <property type="entry name" value="TPR-like"/>
    <property type="match status" value="2"/>
</dbReference>
<dbReference type="SMART" id="SM00028">
    <property type="entry name" value="TPR"/>
    <property type="match status" value="3"/>
</dbReference>
<organism evidence="2 3">
    <name type="scientific">Gangjinia marincola</name>
    <dbReference type="NCBI Taxonomy" id="578463"/>
    <lineage>
        <taxon>Bacteria</taxon>
        <taxon>Pseudomonadati</taxon>
        <taxon>Bacteroidota</taxon>
        <taxon>Flavobacteriia</taxon>
        <taxon>Flavobacteriales</taxon>
        <taxon>Flavobacteriaceae</taxon>
        <taxon>Gangjinia</taxon>
    </lineage>
</organism>
<accession>A0ABN1MF14</accession>
<evidence type="ECO:0008006" key="4">
    <source>
        <dbReference type="Google" id="ProtNLM"/>
    </source>
</evidence>
<dbReference type="EMBL" id="BAAAFG010000005">
    <property type="protein sequence ID" value="GAA0871735.1"/>
    <property type="molecule type" value="Genomic_DNA"/>
</dbReference>
<feature type="repeat" description="TPR" evidence="1">
    <location>
        <begin position="297"/>
        <end position="330"/>
    </location>
</feature>